<protein>
    <submittedName>
        <fullName evidence="6">Iron complex transport system substrate-binding protein</fullName>
    </submittedName>
</protein>
<reference evidence="7" key="1">
    <citation type="submission" date="2016-09" db="EMBL/GenBank/DDBJ databases">
        <authorList>
            <person name="Varghese N."/>
            <person name="Submissions S."/>
        </authorList>
    </citation>
    <scope>NUCLEOTIDE SEQUENCE [LARGE SCALE GENOMIC DNA]</scope>
    <source>
        <strain evidence="7">25nlg</strain>
    </source>
</reference>
<evidence type="ECO:0000313" key="7">
    <source>
        <dbReference type="Proteomes" id="UP000242662"/>
    </source>
</evidence>
<dbReference type="OrthoDB" id="63946at2"/>
<evidence type="ECO:0000256" key="3">
    <source>
        <dbReference type="ARBA" id="ARBA00022448"/>
    </source>
</evidence>
<organism evidence="6 7">
    <name type="scientific">Shouchella lonarensis</name>
    <dbReference type="NCBI Taxonomy" id="1464122"/>
    <lineage>
        <taxon>Bacteria</taxon>
        <taxon>Bacillati</taxon>
        <taxon>Bacillota</taxon>
        <taxon>Bacilli</taxon>
        <taxon>Bacillales</taxon>
        <taxon>Bacillaceae</taxon>
        <taxon>Shouchella</taxon>
    </lineage>
</organism>
<dbReference type="PANTHER" id="PTHR30532:SF28">
    <property type="entry name" value="PETROBACTIN-BINDING PROTEIN YCLQ"/>
    <property type="match status" value="1"/>
</dbReference>
<dbReference type="GO" id="GO:0030288">
    <property type="term" value="C:outer membrane-bounded periplasmic space"/>
    <property type="evidence" value="ECO:0007669"/>
    <property type="project" value="TreeGrafter"/>
</dbReference>
<evidence type="ECO:0000256" key="4">
    <source>
        <dbReference type="ARBA" id="ARBA00022729"/>
    </source>
</evidence>
<dbReference type="PANTHER" id="PTHR30532">
    <property type="entry name" value="IRON III DICITRATE-BINDING PERIPLASMIC PROTEIN"/>
    <property type="match status" value="1"/>
</dbReference>
<dbReference type="InterPro" id="IPR002491">
    <property type="entry name" value="ABC_transptr_periplasmic_BD"/>
</dbReference>
<evidence type="ECO:0000259" key="5">
    <source>
        <dbReference type="PROSITE" id="PS50983"/>
    </source>
</evidence>
<keyword evidence="4" id="KW-0732">Signal</keyword>
<dbReference type="EMBL" id="FMYM01000010">
    <property type="protein sequence ID" value="SDC54369.1"/>
    <property type="molecule type" value="Genomic_DNA"/>
</dbReference>
<dbReference type="STRING" id="1464122.SAMN05421737_1109"/>
<sequence length="319" mass="34754">MKKYGLAIGAVMTAIGLTACGGEKTEKNASEEPKKEEQAYVEVTHELDKEPVKVPVDPKVVVSFDNGITDSIRALGHDVDGVPKENNIPSYLSELEEDKYEDVGSLFEADFEKIVEMKPDVIFISGRAMENYDELSKIAPTVYMMVDQENYMTSFEENMQTLGEIFDAEDEVDKQLGEIQATIDDVKTRAEATDKNGLILSVSEGAASAFGAGSRFGLIHDVLGVKPADDIPAENHGEDVSFEYIAEKDPDYIFLLDRGATVGEASTAEQVLDNELVGGTKAAKNDKIISLDGGVWYLSGGGLESVKRMVDEIDASFEK</sequence>
<evidence type="ECO:0000256" key="2">
    <source>
        <dbReference type="ARBA" id="ARBA00008814"/>
    </source>
</evidence>
<keyword evidence="3" id="KW-0813">Transport</keyword>
<dbReference type="Gene3D" id="3.40.50.1980">
    <property type="entry name" value="Nitrogenase molybdenum iron protein domain"/>
    <property type="match status" value="2"/>
</dbReference>
<gene>
    <name evidence="6" type="ORF">SAMN05421737_1109</name>
</gene>
<dbReference type="PROSITE" id="PS51257">
    <property type="entry name" value="PROKAR_LIPOPROTEIN"/>
    <property type="match status" value="1"/>
</dbReference>
<keyword evidence="7" id="KW-1185">Reference proteome</keyword>
<dbReference type="RefSeq" id="WP_090776311.1">
    <property type="nucleotide sequence ID" value="NZ_FMYM01000010.1"/>
</dbReference>
<comment type="subcellular location">
    <subcellularLocation>
        <location evidence="1">Cell membrane</location>
        <topology evidence="1">Lipid-anchor</topology>
    </subcellularLocation>
</comment>
<feature type="domain" description="Fe/B12 periplasmic-binding" evidence="5">
    <location>
        <begin position="60"/>
        <end position="319"/>
    </location>
</feature>
<dbReference type="Pfam" id="PF01497">
    <property type="entry name" value="Peripla_BP_2"/>
    <property type="match status" value="1"/>
</dbReference>
<dbReference type="AlphaFoldDB" id="A0A1G6MFR8"/>
<proteinExistence type="inferred from homology"/>
<dbReference type="Proteomes" id="UP000242662">
    <property type="component" value="Unassembled WGS sequence"/>
</dbReference>
<dbReference type="InterPro" id="IPR051313">
    <property type="entry name" value="Bact_iron-sidero_bind"/>
</dbReference>
<dbReference type="CDD" id="cd01140">
    <property type="entry name" value="FatB"/>
    <property type="match status" value="1"/>
</dbReference>
<dbReference type="PROSITE" id="PS50983">
    <property type="entry name" value="FE_B12_PBP"/>
    <property type="match status" value="1"/>
</dbReference>
<evidence type="ECO:0000256" key="1">
    <source>
        <dbReference type="ARBA" id="ARBA00004193"/>
    </source>
</evidence>
<dbReference type="GO" id="GO:0005886">
    <property type="term" value="C:plasma membrane"/>
    <property type="evidence" value="ECO:0007669"/>
    <property type="project" value="UniProtKB-SubCell"/>
</dbReference>
<accession>A0A1G6MFR8</accession>
<dbReference type="InterPro" id="IPR033870">
    <property type="entry name" value="FatB"/>
</dbReference>
<name>A0A1G6MFR8_9BACI</name>
<evidence type="ECO:0000313" key="6">
    <source>
        <dbReference type="EMBL" id="SDC54369.1"/>
    </source>
</evidence>
<dbReference type="GO" id="GO:1901678">
    <property type="term" value="P:iron coordination entity transport"/>
    <property type="evidence" value="ECO:0007669"/>
    <property type="project" value="UniProtKB-ARBA"/>
</dbReference>
<comment type="similarity">
    <text evidence="2">Belongs to the bacterial solute-binding protein 8 family.</text>
</comment>
<dbReference type="SUPFAM" id="SSF53807">
    <property type="entry name" value="Helical backbone' metal receptor"/>
    <property type="match status" value="1"/>
</dbReference>